<name>A0AAV2GQQ5_9ROSI</name>
<dbReference type="Proteomes" id="UP001497516">
    <property type="component" value="Chromosome 9"/>
</dbReference>
<evidence type="ECO:0008006" key="4">
    <source>
        <dbReference type="Google" id="ProtNLM"/>
    </source>
</evidence>
<dbReference type="EMBL" id="OZ034822">
    <property type="protein sequence ID" value="CAL1412597.1"/>
    <property type="molecule type" value="Genomic_DNA"/>
</dbReference>
<evidence type="ECO:0000313" key="3">
    <source>
        <dbReference type="Proteomes" id="UP001497516"/>
    </source>
</evidence>
<keyword evidence="3" id="KW-1185">Reference proteome</keyword>
<organism evidence="2 3">
    <name type="scientific">Linum trigynum</name>
    <dbReference type="NCBI Taxonomy" id="586398"/>
    <lineage>
        <taxon>Eukaryota</taxon>
        <taxon>Viridiplantae</taxon>
        <taxon>Streptophyta</taxon>
        <taxon>Embryophyta</taxon>
        <taxon>Tracheophyta</taxon>
        <taxon>Spermatophyta</taxon>
        <taxon>Magnoliopsida</taxon>
        <taxon>eudicotyledons</taxon>
        <taxon>Gunneridae</taxon>
        <taxon>Pentapetalae</taxon>
        <taxon>rosids</taxon>
        <taxon>fabids</taxon>
        <taxon>Malpighiales</taxon>
        <taxon>Linaceae</taxon>
        <taxon>Linum</taxon>
    </lineage>
</organism>
<protein>
    <recommendedName>
        <fullName evidence="4">AT-hook motif nuclear-localized protein</fullName>
    </recommendedName>
</protein>
<gene>
    <name evidence="2" type="ORF">LTRI10_LOCUS51879</name>
</gene>
<accession>A0AAV2GQQ5</accession>
<reference evidence="2 3" key="1">
    <citation type="submission" date="2024-04" db="EMBL/GenBank/DDBJ databases">
        <authorList>
            <person name="Fracassetti M."/>
        </authorList>
    </citation>
    <scope>NUCLEOTIDE SEQUENCE [LARGE SCALE GENOMIC DNA]</scope>
</reference>
<evidence type="ECO:0000313" key="2">
    <source>
        <dbReference type="EMBL" id="CAL1412597.1"/>
    </source>
</evidence>
<dbReference type="AlphaFoldDB" id="A0AAV2GQQ5"/>
<proteinExistence type="predicted"/>
<feature type="region of interest" description="Disordered" evidence="1">
    <location>
        <begin position="1"/>
        <end position="41"/>
    </location>
</feature>
<sequence length="97" mass="10197">MAQAGKGAEEVKHGHRPSKENSSGATKGKGRRKGGVVRSQNLPLESINQLGSYIGGSNTLGGANTPTIEFYCLSEGSIVSVCIFRISTVQARNYQGT</sequence>
<evidence type="ECO:0000256" key="1">
    <source>
        <dbReference type="SAM" id="MobiDB-lite"/>
    </source>
</evidence>